<gene>
    <name evidence="2" type="ORF">ACFOUO_09650</name>
</gene>
<evidence type="ECO:0000313" key="3">
    <source>
        <dbReference type="Proteomes" id="UP001595843"/>
    </source>
</evidence>
<organism evidence="2 3">
    <name type="scientific">Salinithrix halophila</name>
    <dbReference type="NCBI Taxonomy" id="1485204"/>
    <lineage>
        <taxon>Bacteria</taxon>
        <taxon>Bacillati</taxon>
        <taxon>Bacillota</taxon>
        <taxon>Bacilli</taxon>
        <taxon>Bacillales</taxon>
        <taxon>Thermoactinomycetaceae</taxon>
        <taxon>Salinithrix</taxon>
    </lineage>
</organism>
<keyword evidence="3" id="KW-1185">Reference proteome</keyword>
<name>A0ABV8JJA9_9BACL</name>
<accession>A0ABV8JJA9</accession>
<dbReference type="EMBL" id="JBHSAP010000009">
    <property type="protein sequence ID" value="MFC4077078.1"/>
    <property type="molecule type" value="Genomic_DNA"/>
</dbReference>
<dbReference type="InterPro" id="IPR005146">
    <property type="entry name" value="B3/B4_tRNA-bd"/>
</dbReference>
<protein>
    <submittedName>
        <fullName evidence="2">B3/4 domain-containing protein</fullName>
    </submittedName>
</protein>
<dbReference type="PANTHER" id="PTHR39209:SF2">
    <property type="entry name" value="CYTOPLASMIC PROTEIN"/>
    <property type="match status" value="1"/>
</dbReference>
<sequence length="224" mass="25344">MSNLFPVISMDPVLKERLPMLKLGVLSFDHCTVITSSPDLREKCIRLVDKLREEIEVAQISQLSEIQHWRDAFKKLGVSPTRYRPSAEALLRRILKGEDLFGVNSAVDQNNFFSLKTHIPFGSYDGNQIHSPIVCTVGNATDRYEGINGREVSMEGKLLLRDERGPFGSPYVDSRRTRVTEKTRRCFQVVFSLQPEDELETILEEAGSAFLEIHGGSMQKAVVF</sequence>
<dbReference type="SUPFAM" id="SSF56037">
    <property type="entry name" value="PheT/TilS domain"/>
    <property type="match status" value="1"/>
</dbReference>
<feature type="domain" description="B3/B4 tRNA-binding" evidence="1">
    <location>
        <begin position="67"/>
        <end position="215"/>
    </location>
</feature>
<evidence type="ECO:0000313" key="2">
    <source>
        <dbReference type="EMBL" id="MFC4077078.1"/>
    </source>
</evidence>
<proteinExistence type="predicted"/>
<reference evidence="3" key="1">
    <citation type="journal article" date="2019" name="Int. J. Syst. Evol. Microbiol.">
        <title>The Global Catalogue of Microorganisms (GCM) 10K type strain sequencing project: providing services to taxonomists for standard genome sequencing and annotation.</title>
        <authorList>
            <consortium name="The Broad Institute Genomics Platform"/>
            <consortium name="The Broad Institute Genome Sequencing Center for Infectious Disease"/>
            <person name="Wu L."/>
            <person name="Ma J."/>
        </authorList>
    </citation>
    <scope>NUCLEOTIDE SEQUENCE [LARGE SCALE GENOMIC DNA]</scope>
    <source>
        <strain evidence="3">IBRC-M 10813</strain>
    </source>
</reference>
<comment type="caution">
    <text evidence="2">The sequence shown here is derived from an EMBL/GenBank/DDBJ whole genome shotgun (WGS) entry which is preliminary data.</text>
</comment>
<dbReference type="Proteomes" id="UP001595843">
    <property type="component" value="Unassembled WGS sequence"/>
</dbReference>
<dbReference type="Gene3D" id="3.50.40.10">
    <property type="entry name" value="Phenylalanyl-trna Synthetase, Chain B, domain 3"/>
    <property type="match status" value="1"/>
</dbReference>
<evidence type="ECO:0000259" key="1">
    <source>
        <dbReference type="SMART" id="SM00873"/>
    </source>
</evidence>
<dbReference type="Pfam" id="PF03483">
    <property type="entry name" value="B3_4"/>
    <property type="match status" value="1"/>
</dbReference>
<dbReference type="PANTHER" id="PTHR39209">
    <property type="match status" value="1"/>
</dbReference>
<dbReference type="InterPro" id="IPR020825">
    <property type="entry name" value="Phe-tRNA_synthase-like_B3/B4"/>
</dbReference>
<dbReference type="SMART" id="SM00873">
    <property type="entry name" value="B3_4"/>
    <property type="match status" value="1"/>
</dbReference>